<dbReference type="InterPro" id="IPR016032">
    <property type="entry name" value="Sig_transdc_resp-reg_C-effctor"/>
</dbReference>
<dbReference type="AlphaFoldDB" id="R4YQU5"/>
<dbReference type="Gene3D" id="1.10.10.10">
    <property type="entry name" value="Winged helix-like DNA-binding domain superfamily/Winged helix DNA-binding domain"/>
    <property type="match status" value="1"/>
</dbReference>
<dbReference type="InterPro" id="IPR000792">
    <property type="entry name" value="Tscrpt_reg_LuxR_C"/>
</dbReference>
<evidence type="ECO:0000256" key="3">
    <source>
        <dbReference type="ARBA" id="ARBA00023163"/>
    </source>
</evidence>
<gene>
    <name evidence="5" type="ORF">OLEAN_C02730</name>
</gene>
<dbReference type="PATRIC" id="fig|698738.3.peg.282"/>
<dbReference type="Pfam" id="PF21155">
    <property type="entry name" value="VpsT-like_REC"/>
    <property type="match status" value="1"/>
</dbReference>
<dbReference type="PANTHER" id="PTHR44688:SF16">
    <property type="entry name" value="DNA-BINDING TRANSCRIPTIONAL ACTIVATOR DEVR_DOSR"/>
    <property type="match status" value="1"/>
</dbReference>
<evidence type="ECO:0000256" key="2">
    <source>
        <dbReference type="ARBA" id="ARBA00023125"/>
    </source>
</evidence>
<dbReference type="CDD" id="cd06170">
    <property type="entry name" value="LuxR_C_like"/>
    <property type="match status" value="1"/>
</dbReference>
<dbReference type="KEGG" id="oai:OLEAN_C02730"/>
<dbReference type="Pfam" id="PF00196">
    <property type="entry name" value="GerE"/>
    <property type="match status" value="1"/>
</dbReference>
<keyword evidence="2" id="KW-0238">DNA-binding</keyword>
<proteinExistence type="predicted"/>
<evidence type="ECO:0000259" key="4">
    <source>
        <dbReference type="PROSITE" id="PS50043"/>
    </source>
</evidence>
<dbReference type="GO" id="GO:0006355">
    <property type="term" value="P:regulation of DNA-templated transcription"/>
    <property type="evidence" value="ECO:0007669"/>
    <property type="project" value="InterPro"/>
</dbReference>
<name>R4YQU5_OLEAN</name>
<dbReference type="PROSITE" id="PS50043">
    <property type="entry name" value="HTH_LUXR_2"/>
    <property type="match status" value="1"/>
</dbReference>
<dbReference type="PRINTS" id="PR00038">
    <property type="entry name" value="HTHLUXR"/>
</dbReference>
<reference evidence="5 6" key="1">
    <citation type="journal article" date="2013" name="Nat. Commun.">
        <title>Genome sequence and functional genomic analysis of the oil-degrading bacterium Oleispira antarctica.</title>
        <authorList>
            <person name="Kube M."/>
            <person name="Chernikova T.N."/>
            <person name="Al-Ramahi Y."/>
            <person name="Beloqui A."/>
            <person name="Lopez-Cortez N."/>
            <person name="Guazzaroni M.E."/>
            <person name="Heipieper H.J."/>
            <person name="Klages S."/>
            <person name="Kotsyurbenko O.R."/>
            <person name="Langer I."/>
            <person name="Nechitaylo T.Y."/>
            <person name="Lunsdorf H."/>
            <person name="Fernandez M."/>
            <person name="Juarez S."/>
            <person name="Ciordia S."/>
            <person name="Singer A."/>
            <person name="Kagan O."/>
            <person name="Egorova O."/>
            <person name="Petit P.A."/>
            <person name="Stogios P."/>
            <person name="Kim Y."/>
            <person name="Tchigvintsev A."/>
            <person name="Flick R."/>
            <person name="Denaro R."/>
            <person name="Genovese M."/>
            <person name="Albar J.P."/>
            <person name="Reva O.N."/>
            <person name="Martinez-Gomariz M."/>
            <person name="Tran H."/>
            <person name="Ferrer M."/>
            <person name="Savchenko A."/>
            <person name="Yakunin A.F."/>
            <person name="Yakimov M.M."/>
            <person name="Golyshina O.V."/>
            <person name="Reinhardt R."/>
            <person name="Golyshin P.N."/>
        </authorList>
    </citation>
    <scope>NUCLEOTIDE SEQUENCE [LARGE SCALE GENOMIC DNA]</scope>
</reference>
<organism evidence="5 6">
    <name type="scientific">Oleispira antarctica RB-8</name>
    <dbReference type="NCBI Taxonomy" id="698738"/>
    <lineage>
        <taxon>Bacteria</taxon>
        <taxon>Pseudomonadati</taxon>
        <taxon>Pseudomonadota</taxon>
        <taxon>Gammaproteobacteria</taxon>
        <taxon>Oceanospirillales</taxon>
        <taxon>Oceanospirillaceae</taxon>
        <taxon>Oleispira</taxon>
    </lineage>
</organism>
<dbReference type="HOGENOM" id="CLU_000445_90_7_6"/>
<evidence type="ECO:0000313" key="5">
    <source>
        <dbReference type="EMBL" id="CCK74449.1"/>
    </source>
</evidence>
<dbReference type="Proteomes" id="UP000032749">
    <property type="component" value="Chromosome"/>
</dbReference>
<accession>R4YQU5</accession>
<keyword evidence="1" id="KW-0805">Transcription regulation</keyword>
<dbReference type="GO" id="GO:0003677">
    <property type="term" value="F:DNA binding"/>
    <property type="evidence" value="ECO:0007669"/>
    <property type="project" value="UniProtKB-KW"/>
</dbReference>
<dbReference type="SMART" id="SM00421">
    <property type="entry name" value="HTH_LUXR"/>
    <property type="match status" value="1"/>
</dbReference>
<dbReference type="PANTHER" id="PTHR44688">
    <property type="entry name" value="DNA-BINDING TRANSCRIPTIONAL ACTIVATOR DEVR_DOSR"/>
    <property type="match status" value="1"/>
</dbReference>
<keyword evidence="6" id="KW-1185">Reference proteome</keyword>
<dbReference type="OrthoDB" id="561214at2"/>
<dbReference type="InterPro" id="IPR049151">
    <property type="entry name" value="CsgD-like_REC"/>
</dbReference>
<evidence type="ECO:0000313" key="6">
    <source>
        <dbReference type="Proteomes" id="UP000032749"/>
    </source>
</evidence>
<dbReference type="InterPro" id="IPR036388">
    <property type="entry name" value="WH-like_DNA-bd_sf"/>
</dbReference>
<dbReference type="PROSITE" id="PS00622">
    <property type="entry name" value="HTH_LUXR_1"/>
    <property type="match status" value="1"/>
</dbReference>
<dbReference type="EMBL" id="FO203512">
    <property type="protein sequence ID" value="CCK74449.1"/>
    <property type="molecule type" value="Genomic_DNA"/>
</dbReference>
<dbReference type="SUPFAM" id="SSF46894">
    <property type="entry name" value="C-terminal effector domain of the bipartite response regulators"/>
    <property type="match status" value="1"/>
</dbReference>
<sequence>MDSIASTSRRIILFGQQNLQNSILIGFIHQRTNIDCQLISTAEWHPEWNTFEGQTLALIDADCARTERLQDLLEQIFDQNTDIQVAFFNTQSTSPVERLIAWPMVNGIFYKETSQQQLVKGIAGIFEGEFWLSRSLITQYLGRTRSKPRKVTQNANLLTRREKQILSLTATGATNTEIAGHLNVSMHTVKTHIYNLFKKIDVSNRIQAVNWAKDNLEDIVLESVV</sequence>
<protein>
    <submittedName>
        <fullName evidence="5">Transcriptional regulator, LuxR family protein</fullName>
    </submittedName>
</protein>
<feature type="domain" description="HTH luxR-type" evidence="4">
    <location>
        <begin position="151"/>
        <end position="216"/>
    </location>
</feature>
<keyword evidence="3" id="KW-0804">Transcription</keyword>
<evidence type="ECO:0000256" key="1">
    <source>
        <dbReference type="ARBA" id="ARBA00023015"/>
    </source>
</evidence>
<dbReference type="Gene3D" id="3.40.50.2300">
    <property type="match status" value="1"/>
</dbReference>
<dbReference type="STRING" id="698738.OLEAN_C02730"/>
<dbReference type="FunFam" id="1.10.10.10:FF:000153">
    <property type="entry name" value="LuxR family transcriptional regulator"/>
    <property type="match status" value="1"/>
</dbReference>